<feature type="compositionally biased region" description="Basic and acidic residues" evidence="6">
    <location>
        <begin position="217"/>
        <end position="231"/>
    </location>
</feature>
<keyword evidence="2" id="KW-0479">Metal-binding</keyword>
<dbReference type="PANTHER" id="PTHR13316">
    <property type="entry name" value="ZINC FINGER, CCHC DOMAIN CONTAINING 8"/>
    <property type="match status" value="1"/>
</dbReference>
<dbReference type="SMART" id="SM00581">
    <property type="entry name" value="PSP"/>
    <property type="match status" value="1"/>
</dbReference>
<evidence type="ECO:0000256" key="1">
    <source>
        <dbReference type="ARBA" id="ARBA00004123"/>
    </source>
</evidence>
<evidence type="ECO:0000256" key="4">
    <source>
        <dbReference type="ARBA" id="ARBA00022833"/>
    </source>
</evidence>
<dbReference type="PANTHER" id="PTHR13316:SF0">
    <property type="entry name" value="ZINC FINGER CCHC DOMAIN-CONTAINING PROTEIN 8"/>
    <property type="match status" value="1"/>
</dbReference>
<feature type="compositionally biased region" description="Basic residues" evidence="6">
    <location>
        <begin position="237"/>
        <end position="249"/>
    </location>
</feature>
<proteinExistence type="predicted"/>
<dbReference type="Proteomes" id="UP000594263">
    <property type="component" value="Unplaced"/>
</dbReference>
<evidence type="ECO:0000256" key="6">
    <source>
        <dbReference type="SAM" id="MobiDB-lite"/>
    </source>
</evidence>
<dbReference type="InterPro" id="IPR052115">
    <property type="entry name" value="NEXT_complex_subunit_ZCCHC8"/>
</dbReference>
<evidence type="ECO:0000313" key="8">
    <source>
        <dbReference type="EnsemblPlants" id="Kaladp0033s0002.1.v1.1"/>
    </source>
</evidence>
<comment type="subcellular location">
    <subcellularLocation>
        <location evidence="1">Nucleus</location>
    </subcellularLocation>
</comment>
<accession>A0A7N0TCS1</accession>
<feature type="compositionally biased region" description="Basic residues" evidence="6">
    <location>
        <begin position="42"/>
        <end position="51"/>
    </location>
</feature>
<keyword evidence="4" id="KW-0862">Zinc</keyword>
<dbReference type="AlphaFoldDB" id="A0A7N0TCS1"/>
<evidence type="ECO:0000256" key="5">
    <source>
        <dbReference type="ARBA" id="ARBA00023242"/>
    </source>
</evidence>
<evidence type="ECO:0000259" key="7">
    <source>
        <dbReference type="SMART" id="SM00581"/>
    </source>
</evidence>
<name>A0A7N0TCS1_KALFE</name>
<evidence type="ECO:0000256" key="2">
    <source>
        <dbReference type="ARBA" id="ARBA00022723"/>
    </source>
</evidence>
<feature type="compositionally biased region" description="Polar residues" evidence="6">
    <location>
        <begin position="160"/>
        <end position="172"/>
    </location>
</feature>
<evidence type="ECO:0000256" key="3">
    <source>
        <dbReference type="ARBA" id="ARBA00022771"/>
    </source>
</evidence>
<sequence>MTLVVICRDSGFADDSRSFNRGSYNHSMKECPKPRDNAAVKNARKQHKTKRNQNPNSRNRTRYYQNTPSGKYDGLKPGVLEAETRRLLGLGELDPPPWLVRMREIGYPPEYLDGYQPSCRFVIPSDSISRDQFRESRWARDLRDDCSPRLSTSIYSHSSRYASYGPTNSFQSPRRDAHPSRSTGSERSEREGRSPMQQRNVVAHVSYDSQNHPSRPVSEDHKKYGDGRDPYFENLARHGHREGRRHMRR</sequence>
<keyword evidence="9" id="KW-1185">Reference proteome</keyword>
<keyword evidence="5" id="KW-0539">Nucleus</keyword>
<feature type="region of interest" description="Disordered" evidence="6">
    <location>
        <begin position="18"/>
        <end position="76"/>
    </location>
</feature>
<feature type="compositionally biased region" description="Basic and acidic residues" evidence="6">
    <location>
        <begin position="27"/>
        <end position="38"/>
    </location>
</feature>
<dbReference type="EnsemblPlants" id="Kaladp0033s0002.1.v1.1">
    <property type="protein sequence ID" value="Kaladp0033s0002.1.v1.1"/>
    <property type="gene ID" value="Kaladp0033s0002.v1.1"/>
</dbReference>
<feature type="region of interest" description="Disordered" evidence="6">
    <location>
        <begin position="160"/>
        <end position="249"/>
    </location>
</feature>
<organism evidence="8 9">
    <name type="scientific">Kalanchoe fedtschenkoi</name>
    <name type="common">Lavender scallops</name>
    <name type="synonym">South American air plant</name>
    <dbReference type="NCBI Taxonomy" id="63787"/>
    <lineage>
        <taxon>Eukaryota</taxon>
        <taxon>Viridiplantae</taxon>
        <taxon>Streptophyta</taxon>
        <taxon>Embryophyta</taxon>
        <taxon>Tracheophyta</taxon>
        <taxon>Spermatophyta</taxon>
        <taxon>Magnoliopsida</taxon>
        <taxon>eudicotyledons</taxon>
        <taxon>Gunneridae</taxon>
        <taxon>Pentapetalae</taxon>
        <taxon>Saxifragales</taxon>
        <taxon>Crassulaceae</taxon>
        <taxon>Kalanchoe</taxon>
    </lineage>
</organism>
<feature type="compositionally biased region" description="Polar residues" evidence="6">
    <location>
        <begin position="52"/>
        <end position="69"/>
    </location>
</feature>
<dbReference type="GO" id="GO:0003723">
    <property type="term" value="F:RNA binding"/>
    <property type="evidence" value="ECO:0007669"/>
    <property type="project" value="TreeGrafter"/>
</dbReference>
<reference evidence="8" key="1">
    <citation type="submission" date="2021-01" db="UniProtKB">
        <authorList>
            <consortium name="EnsemblPlants"/>
        </authorList>
    </citation>
    <scope>IDENTIFICATION</scope>
</reference>
<dbReference type="GO" id="GO:0008270">
    <property type="term" value="F:zinc ion binding"/>
    <property type="evidence" value="ECO:0007669"/>
    <property type="project" value="UniProtKB-KW"/>
</dbReference>
<dbReference type="Pfam" id="PF04046">
    <property type="entry name" value="PSP"/>
    <property type="match status" value="1"/>
</dbReference>
<feature type="domain" description="PSP proline-rich" evidence="7">
    <location>
        <begin position="72"/>
        <end position="125"/>
    </location>
</feature>
<dbReference type="Gramene" id="Kaladp0033s0002.1.v1.1">
    <property type="protein sequence ID" value="Kaladp0033s0002.1.v1.1"/>
    <property type="gene ID" value="Kaladp0033s0002.v1.1"/>
</dbReference>
<evidence type="ECO:0000313" key="9">
    <source>
        <dbReference type="Proteomes" id="UP000594263"/>
    </source>
</evidence>
<dbReference type="GO" id="GO:0071013">
    <property type="term" value="C:catalytic step 2 spliceosome"/>
    <property type="evidence" value="ECO:0007669"/>
    <property type="project" value="TreeGrafter"/>
</dbReference>
<protein>
    <recommendedName>
        <fullName evidence="7">PSP proline-rich domain-containing protein</fullName>
    </recommendedName>
</protein>
<dbReference type="InterPro" id="IPR006568">
    <property type="entry name" value="PSP_pro-rich"/>
</dbReference>
<feature type="compositionally biased region" description="Basic and acidic residues" evidence="6">
    <location>
        <begin position="173"/>
        <end position="193"/>
    </location>
</feature>
<keyword evidence="3" id="KW-0863">Zinc-finger</keyword>